<evidence type="ECO:0008006" key="4">
    <source>
        <dbReference type="Google" id="ProtNLM"/>
    </source>
</evidence>
<evidence type="ECO:0000313" key="3">
    <source>
        <dbReference type="Proteomes" id="UP001341840"/>
    </source>
</evidence>
<proteinExistence type="predicted"/>
<evidence type="ECO:0000313" key="2">
    <source>
        <dbReference type="EMBL" id="MED6169020.1"/>
    </source>
</evidence>
<evidence type="ECO:0000256" key="1">
    <source>
        <dbReference type="SAM" id="MobiDB-lite"/>
    </source>
</evidence>
<organism evidence="2 3">
    <name type="scientific">Stylosanthes scabra</name>
    <dbReference type="NCBI Taxonomy" id="79078"/>
    <lineage>
        <taxon>Eukaryota</taxon>
        <taxon>Viridiplantae</taxon>
        <taxon>Streptophyta</taxon>
        <taxon>Embryophyta</taxon>
        <taxon>Tracheophyta</taxon>
        <taxon>Spermatophyta</taxon>
        <taxon>Magnoliopsida</taxon>
        <taxon>eudicotyledons</taxon>
        <taxon>Gunneridae</taxon>
        <taxon>Pentapetalae</taxon>
        <taxon>rosids</taxon>
        <taxon>fabids</taxon>
        <taxon>Fabales</taxon>
        <taxon>Fabaceae</taxon>
        <taxon>Papilionoideae</taxon>
        <taxon>50 kb inversion clade</taxon>
        <taxon>dalbergioids sensu lato</taxon>
        <taxon>Dalbergieae</taxon>
        <taxon>Pterocarpus clade</taxon>
        <taxon>Stylosanthes</taxon>
    </lineage>
</organism>
<gene>
    <name evidence="2" type="ORF">PIB30_017386</name>
</gene>
<feature type="region of interest" description="Disordered" evidence="1">
    <location>
        <begin position="34"/>
        <end position="61"/>
    </location>
</feature>
<feature type="compositionally biased region" description="Basic and acidic residues" evidence="1">
    <location>
        <begin position="34"/>
        <end position="44"/>
    </location>
</feature>
<sequence>MRLIDPSLQSKLKSLYLGVIPNLVCSSFTNEKGARRGAEDKNPEDFIDPETPSVDKKRMSRQMAKQYSPTTTEKSFYPPLNVTGALHIGHALTAAIEEHTKLGFNPPPNIGISISIGVRGTQNRASTRKNARFCDSASIFRSDCVLRVAGSRFALNQPAKTRNRWNRGFPTRLRFRWRKFNLGPNFIPISTQFKSSL</sequence>
<reference evidence="2 3" key="1">
    <citation type="journal article" date="2023" name="Plants (Basel)">
        <title>Bridging the Gap: Combining Genomics and Transcriptomics Approaches to Understand Stylosanthes scabra, an Orphan Legume from the Brazilian Caatinga.</title>
        <authorList>
            <person name="Ferreira-Neto J.R.C."/>
            <person name="da Silva M.D."/>
            <person name="Binneck E."/>
            <person name="de Melo N.F."/>
            <person name="da Silva R.H."/>
            <person name="de Melo A.L.T.M."/>
            <person name="Pandolfi V."/>
            <person name="Bustamante F.O."/>
            <person name="Brasileiro-Vidal A.C."/>
            <person name="Benko-Iseppon A.M."/>
        </authorList>
    </citation>
    <scope>NUCLEOTIDE SEQUENCE [LARGE SCALE GENOMIC DNA]</scope>
    <source>
        <tissue evidence="2">Leaves</tissue>
    </source>
</reference>
<comment type="caution">
    <text evidence="2">The sequence shown here is derived from an EMBL/GenBank/DDBJ whole genome shotgun (WGS) entry which is preliminary data.</text>
</comment>
<name>A0ABU6V5T8_9FABA</name>
<protein>
    <recommendedName>
        <fullName evidence="4">Valyl-tRNA synthetase</fullName>
    </recommendedName>
</protein>
<keyword evidence="3" id="KW-1185">Reference proteome</keyword>
<dbReference type="EMBL" id="JASCZI010151085">
    <property type="protein sequence ID" value="MED6169020.1"/>
    <property type="molecule type" value="Genomic_DNA"/>
</dbReference>
<dbReference type="Proteomes" id="UP001341840">
    <property type="component" value="Unassembled WGS sequence"/>
</dbReference>
<accession>A0ABU6V5T8</accession>